<name>A0ABR7J463_9FLAO</name>
<comment type="caution">
    <text evidence="1">The sequence shown here is derived from an EMBL/GenBank/DDBJ whole genome shotgun (WGS) entry which is preliminary data.</text>
</comment>
<gene>
    <name evidence="1" type="ORF">H8R23_02220</name>
</gene>
<dbReference type="SUPFAM" id="SSF158682">
    <property type="entry name" value="TerB-like"/>
    <property type="match status" value="1"/>
</dbReference>
<sequence length="146" mass="16635">MSFSDLFDSEFTQRNKGHFSSIVRLALADGVFAPEEKEFLDKLAIRLEISAAEYEEILENPIKYPINPPYLNTQRIERLYDLARIVNIDHQLGDNQEIMLKKLSLGIGFTAENVDAVVTKALELADEKVDIDFFIAEIEKAEKLNS</sequence>
<evidence type="ECO:0000313" key="2">
    <source>
        <dbReference type="Proteomes" id="UP000629963"/>
    </source>
</evidence>
<dbReference type="Gene3D" id="1.10.3680.10">
    <property type="entry name" value="TerB-like"/>
    <property type="match status" value="1"/>
</dbReference>
<organism evidence="1 2">
    <name type="scientific">Flavobacterium kayseriense</name>
    <dbReference type="NCBI Taxonomy" id="2764714"/>
    <lineage>
        <taxon>Bacteria</taxon>
        <taxon>Pseudomonadati</taxon>
        <taxon>Bacteroidota</taxon>
        <taxon>Flavobacteriia</taxon>
        <taxon>Flavobacteriales</taxon>
        <taxon>Flavobacteriaceae</taxon>
        <taxon>Flavobacterium</taxon>
    </lineage>
</organism>
<dbReference type="Proteomes" id="UP000629963">
    <property type="component" value="Unassembled WGS sequence"/>
</dbReference>
<dbReference type="InterPro" id="IPR029024">
    <property type="entry name" value="TerB-like"/>
</dbReference>
<dbReference type="RefSeq" id="WP_187008795.1">
    <property type="nucleotide sequence ID" value="NZ_JACRUI010000001.1"/>
</dbReference>
<reference evidence="1 2" key="1">
    <citation type="submission" date="2020-08" db="EMBL/GenBank/DDBJ databases">
        <title>Description of novel Flavobacterium F-380 isolate.</title>
        <authorList>
            <person name="Saticioglu I.B."/>
            <person name="Duman M."/>
            <person name="Altun S."/>
        </authorList>
    </citation>
    <scope>NUCLEOTIDE SEQUENCE [LARGE SCALE GENOMIC DNA]</scope>
    <source>
        <strain evidence="1 2">F-380</strain>
    </source>
</reference>
<proteinExistence type="predicted"/>
<dbReference type="EMBL" id="JACRUJ010000001">
    <property type="protein sequence ID" value="MBC5840208.1"/>
    <property type="molecule type" value="Genomic_DNA"/>
</dbReference>
<keyword evidence="2" id="KW-1185">Reference proteome</keyword>
<protein>
    <submittedName>
        <fullName evidence="1">TerB family tellurite resistance protein</fullName>
    </submittedName>
</protein>
<evidence type="ECO:0000313" key="1">
    <source>
        <dbReference type="EMBL" id="MBC5840208.1"/>
    </source>
</evidence>
<accession>A0ABR7J463</accession>